<feature type="non-terminal residue" evidence="1">
    <location>
        <position position="1"/>
    </location>
</feature>
<dbReference type="EMBL" id="CAJVQB010106305">
    <property type="protein sequence ID" value="CAG8851473.1"/>
    <property type="molecule type" value="Genomic_DNA"/>
</dbReference>
<name>A0ABN7XC17_GIGMA</name>
<evidence type="ECO:0000313" key="2">
    <source>
        <dbReference type="Proteomes" id="UP000789901"/>
    </source>
</evidence>
<dbReference type="Proteomes" id="UP000789901">
    <property type="component" value="Unassembled WGS sequence"/>
</dbReference>
<feature type="non-terminal residue" evidence="1">
    <location>
        <position position="39"/>
    </location>
</feature>
<reference evidence="1 2" key="1">
    <citation type="submission" date="2021-06" db="EMBL/GenBank/DDBJ databases">
        <authorList>
            <person name="Kallberg Y."/>
            <person name="Tangrot J."/>
            <person name="Rosling A."/>
        </authorList>
    </citation>
    <scope>NUCLEOTIDE SEQUENCE [LARGE SCALE GENOMIC DNA]</scope>
    <source>
        <strain evidence="1 2">120-4 pot B 10/14</strain>
    </source>
</reference>
<sequence length="39" mass="4365">ELAKAQEALQQASSENNIVEFMNPCKVTSKERPKGTSHY</sequence>
<proteinExistence type="predicted"/>
<protein>
    <submittedName>
        <fullName evidence="1">12598_t:CDS:1</fullName>
    </submittedName>
</protein>
<accession>A0ABN7XC17</accession>
<evidence type="ECO:0000313" key="1">
    <source>
        <dbReference type="EMBL" id="CAG8851473.1"/>
    </source>
</evidence>
<gene>
    <name evidence="1" type="ORF">GMARGA_LOCUS40759</name>
</gene>
<comment type="caution">
    <text evidence="1">The sequence shown here is derived from an EMBL/GenBank/DDBJ whole genome shotgun (WGS) entry which is preliminary data.</text>
</comment>
<keyword evidence="2" id="KW-1185">Reference proteome</keyword>
<organism evidence="1 2">
    <name type="scientific">Gigaspora margarita</name>
    <dbReference type="NCBI Taxonomy" id="4874"/>
    <lineage>
        <taxon>Eukaryota</taxon>
        <taxon>Fungi</taxon>
        <taxon>Fungi incertae sedis</taxon>
        <taxon>Mucoromycota</taxon>
        <taxon>Glomeromycotina</taxon>
        <taxon>Glomeromycetes</taxon>
        <taxon>Diversisporales</taxon>
        <taxon>Gigasporaceae</taxon>
        <taxon>Gigaspora</taxon>
    </lineage>
</organism>